<dbReference type="PANTHER" id="PTHR22642:SF2">
    <property type="entry name" value="PROTEIN LONG AFTER FAR-RED 3"/>
    <property type="match status" value="1"/>
</dbReference>
<feature type="domain" description="Amidohydrolase 3" evidence="2">
    <location>
        <begin position="73"/>
        <end position="552"/>
    </location>
</feature>
<organism evidence="3 4">
    <name type="scientific">Flammeovirga pectinis</name>
    <dbReference type="NCBI Taxonomy" id="2494373"/>
    <lineage>
        <taxon>Bacteria</taxon>
        <taxon>Pseudomonadati</taxon>
        <taxon>Bacteroidota</taxon>
        <taxon>Cytophagia</taxon>
        <taxon>Cytophagales</taxon>
        <taxon>Flammeovirgaceae</taxon>
        <taxon>Flammeovirga</taxon>
    </lineage>
</organism>
<evidence type="ECO:0000259" key="2">
    <source>
        <dbReference type="Pfam" id="PF07969"/>
    </source>
</evidence>
<keyword evidence="4" id="KW-1185">Reference proteome</keyword>
<dbReference type="InterPro" id="IPR011059">
    <property type="entry name" value="Metal-dep_hydrolase_composite"/>
</dbReference>
<evidence type="ECO:0000313" key="3">
    <source>
        <dbReference type="EMBL" id="AZQ63789.1"/>
    </source>
</evidence>
<dbReference type="Gene3D" id="2.30.40.10">
    <property type="entry name" value="Urease, subunit C, domain 1"/>
    <property type="match status" value="1"/>
</dbReference>
<sequence>MIKSILFLLSLLFVFPFAKDKKKPKATIVIKNAIVHTMDSKNTIAECIALRGEEIIYVGKQDKIDGYINRKTKVIDAHNQVVLPGFIDAHTHPISLASFDLEVKGYKMEKLLKELKIYIDTHPNNKTIIGVGGFAYNDPNFDISKLDEIAPNTPIVLVETDGHGGWINSKGIALLDDLETTEFSENSYFEKNVDGKYSGVIVEAKAYYYAIGKVLKIKENLPEFDDRFKALSKEYNSLGYTTVFDATAGNNDVSDVLFGRLAKISNGITMRVEASYLTSDLEELKTAKVNTSNLKKHNTELFNINTIKVFMDGTMEGYNAALDQPYIGTNTNGNLFFSGNEFQNELVNLAQNNFDIHFHAIGPRAIHEAVIASQKIREQGADVKLTIAHAELIRDEDFQVILENDIIINTTPLWHSYDDFTFSALGQERFNKIWRYNPILEENGHVTFGTDHPSSYSLSPFEHIQTAITRQNKYSGDKKLADEKQKFSIQDAVKAFTTSAAYQLNLANDLGSIEVGKKADLILINQDIFSIDETKIKATKVTTTIFNGKVVYSE</sequence>
<keyword evidence="1" id="KW-0732">Signal</keyword>
<accession>A0A3S9P6E4</accession>
<gene>
    <name evidence="3" type="ORF">EI427_16620</name>
</gene>
<dbReference type="SUPFAM" id="SSF51556">
    <property type="entry name" value="Metallo-dependent hydrolases"/>
    <property type="match status" value="1"/>
</dbReference>
<proteinExistence type="predicted"/>
<reference evidence="3 4" key="1">
    <citation type="submission" date="2018-12" db="EMBL/GenBank/DDBJ databases">
        <title>Flammeovirga pectinis sp. nov., isolated from the gut of the Korean scallop, Patinopecten yessoensis.</title>
        <authorList>
            <person name="Bae J.-W."/>
            <person name="Jeong Y.-S."/>
            <person name="Kang W."/>
        </authorList>
    </citation>
    <scope>NUCLEOTIDE SEQUENCE [LARGE SCALE GENOMIC DNA]</scope>
    <source>
        <strain evidence="3 4">L12M1</strain>
    </source>
</reference>
<dbReference type="Gene3D" id="3.20.20.140">
    <property type="entry name" value="Metal-dependent hydrolases"/>
    <property type="match status" value="1"/>
</dbReference>
<dbReference type="Gene3D" id="3.10.310.70">
    <property type="match status" value="1"/>
</dbReference>
<dbReference type="EMBL" id="CP034562">
    <property type="protein sequence ID" value="AZQ63789.1"/>
    <property type="molecule type" value="Genomic_DNA"/>
</dbReference>
<feature type="signal peptide" evidence="1">
    <location>
        <begin position="1"/>
        <end position="18"/>
    </location>
</feature>
<feature type="chain" id="PRO_5019088747" evidence="1">
    <location>
        <begin position="19"/>
        <end position="554"/>
    </location>
</feature>
<dbReference type="Pfam" id="PF07969">
    <property type="entry name" value="Amidohydro_3"/>
    <property type="match status" value="1"/>
</dbReference>
<dbReference type="SUPFAM" id="SSF51338">
    <property type="entry name" value="Composite domain of metallo-dependent hydrolases"/>
    <property type="match status" value="1"/>
</dbReference>
<keyword evidence="3" id="KW-0378">Hydrolase</keyword>
<dbReference type="Proteomes" id="UP000267268">
    <property type="component" value="Chromosome 1"/>
</dbReference>
<dbReference type="InterPro" id="IPR013108">
    <property type="entry name" value="Amidohydro_3"/>
</dbReference>
<evidence type="ECO:0000313" key="4">
    <source>
        <dbReference type="Proteomes" id="UP000267268"/>
    </source>
</evidence>
<dbReference type="InterPro" id="IPR032466">
    <property type="entry name" value="Metal_Hydrolase"/>
</dbReference>
<dbReference type="AlphaFoldDB" id="A0A3S9P6E4"/>
<protein>
    <submittedName>
        <fullName evidence="3">Amidohydrolase</fullName>
    </submittedName>
</protein>
<dbReference type="KEGG" id="fll:EI427_16620"/>
<dbReference type="OrthoDB" id="9767366at2"/>
<dbReference type="PANTHER" id="PTHR22642">
    <property type="entry name" value="IMIDAZOLONEPROPIONASE"/>
    <property type="match status" value="1"/>
</dbReference>
<evidence type="ECO:0000256" key="1">
    <source>
        <dbReference type="SAM" id="SignalP"/>
    </source>
</evidence>
<dbReference type="RefSeq" id="WP_126616838.1">
    <property type="nucleotide sequence ID" value="NZ_CP034562.1"/>
</dbReference>
<dbReference type="GO" id="GO:0016810">
    <property type="term" value="F:hydrolase activity, acting on carbon-nitrogen (but not peptide) bonds"/>
    <property type="evidence" value="ECO:0007669"/>
    <property type="project" value="InterPro"/>
</dbReference>
<name>A0A3S9P6E4_9BACT</name>